<sequence length="795" mass="93194">MTLKINIEKLNEEYIDTGYLSEEKEKINNLIKKVDNNNILISGFRGAGKSHFIDSIIKSYSEDRTKIFIKQNVNNYTEYNLLLRGLIRALFEELDLKKDNENSENVQKLLKDLEKLYKNTFYNVSEIFSTSKQETLLDSIKMESSVSKLVALLIPIASYVIVMFGSMKMNDILKAFLVFILSILTWIKYEKQYNRERTKISKEEYSTLYDDEIAEYRLFNLLKRLNDAGIKVIFIFDEVDKIENGDKLNKFYSDLKSLLLLEECSSLVIAGQSTYYEFEKSIFQEDSLLNNIFTTLIHISIVPTEFIKENIKTIFIDNQDPEIVEKYVYYLLFESSKIPRNLKNLLLNHVEFSTGRVTYFKSERLPNIYREIVELIESYLVLLKNDNVKKSVIDVVEIYSFIWMKKLLLFRNTKDLSFDKIDIFSEIQEKDIGLIATHLNKAFDFFWGELTQSTFQRELGVIISSSETESKEYVWKYPDDNLNARELDIEVLHNFNKYLEQVNSSKVIEQLNKEETNRIRRLRNLIAHSEKVDINELEKSQKFLRTWQPRTFENLVGNIVENYLKTDNALGAEFLKNSSSDIFFDFIIDLGYRKIYIESKAFTRNGSKISASLDWLKNKFLNISNNPLDSLIIYVYTNGNFSLKNQFNQILEKNHEMRDRIFLIEIRDFSEIDIRNGLKLVLEDTIIVSSKKEGFETFTKENRWYSISIKDSKIPYLKYIAAYVGRDVSAITHVAKISQIVESPYVVDKKLIDFEGEAWELDNKINRGDNPNLAIQGIKYTNYNKLLEARAISDL</sequence>
<accession>A0AA87F626</accession>
<organism evidence="2 3">
    <name type="scientific">Streptococcus suis R61</name>
    <dbReference type="NCBI Taxonomy" id="996306"/>
    <lineage>
        <taxon>Bacteria</taxon>
        <taxon>Bacillati</taxon>
        <taxon>Bacillota</taxon>
        <taxon>Bacilli</taxon>
        <taxon>Lactobacillales</taxon>
        <taxon>Streptococcaceae</taxon>
        <taxon>Streptococcus</taxon>
    </lineage>
</organism>
<name>A0AA87F626_STRSU</name>
<feature type="transmembrane region" description="Helical" evidence="1">
    <location>
        <begin position="149"/>
        <end position="166"/>
    </location>
</feature>
<keyword evidence="1" id="KW-0472">Membrane</keyword>
<gene>
    <name evidence="2" type="ORF">SSUR61_0102</name>
</gene>
<dbReference type="Proteomes" id="UP000004014">
    <property type="component" value="Unassembled WGS sequence"/>
</dbReference>
<protein>
    <submittedName>
        <fullName evidence="2">Uncharacterized protein</fullName>
    </submittedName>
</protein>
<evidence type="ECO:0000313" key="2">
    <source>
        <dbReference type="EMBL" id="EHC01628.1"/>
    </source>
</evidence>
<keyword evidence="1" id="KW-0812">Transmembrane</keyword>
<dbReference type="Gene3D" id="3.40.50.300">
    <property type="entry name" value="P-loop containing nucleotide triphosphate hydrolases"/>
    <property type="match status" value="1"/>
</dbReference>
<dbReference type="RefSeq" id="WP_002943422.1">
    <property type="nucleotide sequence ID" value="NZ_AEYY01000050.1"/>
</dbReference>
<keyword evidence="1" id="KW-1133">Transmembrane helix</keyword>
<evidence type="ECO:0000313" key="3">
    <source>
        <dbReference type="Proteomes" id="UP000004014"/>
    </source>
</evidence>
<dbReference type="SUPFAM" id="SSF52540">
    <property type="entry name" value="P-loop containing nucleoside triphosphate hydrolases"/>
    <property type="match status" value="2"/>
</dbReference>
<dbReference type="EMBL" id="AEYY01000050">
    <property type="protein sequence ID" value="EHC01628.1"/>
    <property type="molecule type" value="Genomic_DNA"/>
</dbReference>
<reference evidence="2 3" key="1">
    <citation type="submission" date="2011-03" db="EMBL/GenBank/DDBJ databases">
        <title>Deep-sequencing identification of multiple resistance mechanism for the high antibiotic-resistance strain Streptococcus suis R61.</title>
        <authorList>
            <person name="Hu P."/>
            <person name="Yang M."/>
            <person name="Jin M."/>
            <person name="Xiao J."/>
        </authorList>
    </citation>
    <scope>NUCLEOTIDE SEQUENCE [LARGE SCALE GENOMIC DNA]</scope>
    <source>
        <strain evidence="2 3">R61</strain>
    </source>
</reference>
<dbReference type="InterPro" id="IPR027417">
    <property type="entry name" value="P-loop_NTPase"/>
</dbReference>
<evidence type="ECO:0000256" key="1">
    <source>
        <dbReference type="SAM" id="Phobius"/>
    </source>
</evidence>
<proteinExistence type="predicted"/>
<comment type="caution">
    <text evidence="2">The sequence shown here is derived from an EMBL/GenBank/DDBJ whole genome shotgun (WGS) entry which is preliminary data.</text>
</comment>
<dbReference type="AlphaFoldDB" id="A0AA87F626"/>